<feature type="transmembrane region" description="Helical" evidence="1">
    <location>
        <begin position="125"/>
        <end position="143"/>
    </location>
</feature>
<feature type="transmembrane region" description="Helical" evidence="1">
    <location>
        <begin position="12"/>
        <end position="31"/>
    </location>
</feature>
<feature type="transmembrane region" description="Helical" evidence="1">
    <location>
        <begin position="163"/>
        <end position="183"/>
    </location>
</feature>
<dbReference type="AlphaFoldDB" id="A0A3B1BR24"/>
<feature type="transmembrane region" description="Helical" evidence="1">
    <location>
        <begin position="410"/>
        <end position="427"/>
    </location>
</feature>
<evidence type="ECO:0008006" key="3">
    <source>
        <dbReference type="Google" id="ProtNLM"/>
    </source>
</evidence>
<reference evidence="2" key="1">
    <citation type="submission" date="2018-06" db="EMBL/GenBank/DDBJ databases">
        <authorList>
            <person name="Zhirakovskaya E."/>
        </authorList>
    </citation>
    <scope>NUCLEOTIDE SEQUENCE</scope>
</reference>
<feature type="transmembrane region" description="Helical" evidence="1">
    <location>
        <begin position="338"/>
        <end position="359"/>
    </location>
</feature>
<organism evidence="2">
    <name type="scientific">hydrothermal vent metagenome</name>
    <dbReference type="NCBI Taxonomy" id="652676"/>
    <lineage>
        <taxon>unclassified sequences</taxon>
        <taxon>metagenomes</taxon>
        <taxon>ecological metagenomes</taxon>
    </lineage>
</organism>
<dbReference type="EMBL" id="UOGC01000104">
    <property type="protein sequence ID" value="VAX20399.1"/>
    <property type="molecule type" value="Genomic_DNA"/>
</dbReference>
<name>A0A3B1BR24_9ZZZZ</name>
<feature type="transmembrane region" description="Helical" evidence="1">
    <location>
        <begin position="190"/>
        <end position="206"/>
    </location>
</feature>
<feature type="transmembrane region" description="Helical" evidence="1">
    <location>
        <begin position="380"/>
        <end position="398"/>
    </location>
</feature>
<feature type="transmembrane region" description="Helical" evidence="1">
    <location>
        <begin position="267"/>
        <end position="290"/>
    </location>
</feature>
<gene>
    <name evidence="2" type="ORF">MNBD_NITROSPINAE01-1927</name>
</gene>
<sequence>MKPIEHIRNSVLLLMLALYLCLNYGFMLVRIPPSHGSGVPVGEVVLLLSLISINYTRLLYRLSSVIYILPFIVWWVFGLSSAIYATGSYGMWALRDATNVLESLFILVGFAFAGNFAAIEQLFRWLPRILFIISIYSLGYLFQGSLQSYSPVIMAGSGHIVSIFFQYTNTSIMLLMTASYLMLYYTRNNFVQLIVIPFIVIYTVLLLQSRTVYLQVIALVLLFVIYKRELIGKGAVYFLVGLGGIALLPLSGIQIEGRLGQVASLDFIWRHFAAIWGVASHGLEGSAAGVSQRLDWWLLIYHRLMSGPFSFLFGLGFGMPLVDFHILGGIAVREPHNSVISVFARLGLLGGVCFLWIHLQMIQVWRASYKACCRLGWQEWQNRLLILMVYLVLIWVFSLGEDALEKPFNAIPYYFFWGVVLRINWHINRHLEQTGQLTFSDRPPAG</sequence>
<feature type="transmembrane region" description="Helical" evidence="1">
    <location>
        <begin position="311"/>
        <end position="332"/>
    </location>
</feature>
<feature type="transmembrane region" description="Helical" evidence="1">
    <location>
        <begin position="212"/>
        <end position="228"/>
    </location>
</feature>
<keyword evidence="1" id="KW-1133">Transmembrane helix</keyword>
<feature type="transmembrane region" description="Helical" evidence="1">
    <location>
        <begin position="235"/>
        <end position="255"/>
    </location>
</feature>
<accession>A0A3B1BR24</accession>
<feature type="transmembrane region" description="Helical" evidence="1">
    <location>
        <begin position="97"/>
        <end position="118"/>
    </location>
</feature>
<proteinExistence type="predicted"/>
<protein>
    <recommendedName>
        <fullName evidence="3">O-antigen ligase domain-containing protein</fullName>
    </recommendedName>
</protein>
<evidence type="ECO:0000256" key="1">
    <source>
        <dbReference type="SAM" id="Phobius"/>
    </source>
</evidence>
<feature type="transmembrane region" description="Helical" evidence="1">
    <location>
        <begin position="37"/>
        <end position="53"/>
    </location>
</feature>
<keyword evidence="1" id="KW-0812">Transmembrane</keyword>
<evidence type="ECO:0000313" key="2">
    <source>
        <dbReference type="EMBL" id="VAX20399.1"/>
    </source>
</evidence>
<keyword evidence="1" id="KW-0472">Membrane</keyword>
<feature type="transmembrane region" description="Helical" evidence="1">
    <location>
        <begin position="65"/>
        <end position="85"/>
    </location>
</feature>